<dbReference type="Proteomes" id="UP000054422">
    <property type="component" value="Unassembled WGS sequence"/>
</dbReference>
<accession>A0A0A2SVC6</accession>
<evidence type="ECO:0000313" key="1">
    <source>
        <dbReference type="EMBL" id="KGP63359.1"/>
    </source>
</evidence>
<organism evidence="1 2">
    <name type="scientific">Legionella norrlandica</name>
    <dbReference type="NCBI Taxonomy" id="1498499"/>
    <lineage>
        <taxon>Bacteria</taxon>
        <taxon>Pseudomonadati</taxon>
        <taxon>Pseudomonadota</taxon>
        <taxon>Gammaproteobacteria</taxon>
        <taxon>Legionellales</taxon>
        <taxon>Legionellaceae</taxon>
        <taxon>Legionella</taxon>
    </lineage>
</organism>
<keyword evidence="2" id="KW-1185">Reference proteome</keyword>
<dbReference type="AlphaFoldDB" id="A0A0A2SVC6"/>
<dbReference type="EMBL" id="JNCF01000019">
    <property type="protein sequence ID" value="KGP63359.1"/>
    <property type="molecule type" value="Genomic_DNA"/>
</dbReference>
<dbReference type="STRING" id="1498499.EP47_10890"/>
<name>A0A0A2SVC6_9GAMM</name>
<protein>
    <submittedName>
        <fullName evidence="1">Uncharacterized protein</fullName>
    </submittedName>
</protein>
<reference evidence="1 2" key="1">
    <citation type="submission" date="2014-05" db="EMBL/GenBank/DDBJ databases">
        <authorList>
            <person name="Rizzardi K."/>
            <person name="Winiecka-Krusnell J."/>
            <person name="Ramliden M."/>
            <person name="Alm E."/>
            <person name="Andersson S."/>
            <person name="Byfors S."/>
        </authorList>
    </citation>
    <scope>NUCLEOTIDE SEQUENCE [LARGE SCALE GENOMIC DNA]</scope>
    <source>
        <strain evidence="1 2">LEGN</strain>
    </source>
</reference>
<evidence type="ECO:0000313" key="2">
    <source>
        <dbReference type="Proteomes" id="UP000054422"/>
    </source>
</evidence>
<proteinExistence type="predicted"/>
<sequence length="64" mass="7332">MIPFINKSAASIEGYLKYSPKLIRIIFTQWTDYAGSLKNCSGKTGHFEKLQTVLFTNWKKGTMK</sequence>
<gene>
    <name evidence="1" type="ORF">EP47_10890</name>
</gene>
<comment type="caution">
    <text evidence="1">The sequence shown here is derived from an EMBL/GenBank/DDBJ whole genome shotgun (WGS) entry which is preliminary data.</text>
</comment>